<name>A0ABQ5N7V1_9CLOT</name>
<keyword evidence="2" id="KW-1185">Reference proteome</keyword>
<dbReference type="Proteomes" id="UP001208567">
    <property type="component" value="Unassembled WGS sequence"/>
</dbReference>
<gene>
    <name evidence="1" type="ORF">bsdE14_26260</name>
</gene>
<dbReference type="EMBL" id="BRXR01000001">
    <property type="protein sequence ID" value="GLC31216.1"/>
    <property type="molecule type" value="Genomic_DNA"/>
</dbReference>
<accession>A0ABQ5N7V1</accession>
<organism evidence="1 2">
    <name type="scientific">Clostridium omnivorum</name>
    <dbReference type="NCBI Taxonomy" id="1604902"/>
    <lineage>
        <taxon>Bacteria</taxon>
        <taxon>Bacillati</taxon>
        <taxon>Bacillota</taxon>
        <taxon>Clostridia</taxon>
        <taxon>Eubacteriales</taxon>
        <taxon>Clostridiaceae</taxon>
        <taxon>Clostridium</taxon>
    </lineage>
</organism>
<evidence type="ECO:0000313" key="1">
    <source>
        <dbReference type="EMBL" id="GLC31216.1"/>
    </source>
</evidence>
<protein>
    <submittedName>
        <fullName evidence="1">Uncharacterized protein</fullName>
    </submittedName>
</protein>
<reference evidence="1 2" key="1">
    <citation type="journal article" date="2024" name="Int. J. Syst. Evol. Microbiol.">
        <title>Clostridium omnivorum sp. nov., isolated from anoxic soil under the treatment of reductive soil disinfestation.</title>
        <authorList>
            <person name="Ueki A."/>
            <person name="Tonouchi A."/>
            <person name="Kaku N."/>
            <person name="Honma S."/>
            <person name="Ueki K."/>
        </authorList>
    </citation>
    <scope>NUCLEOTIDE SEQUENCE [LARGE SCALE GENOMIC DNA]</scope>
    <source>
        <strain evidence="1 2">E14</strain>
    </source>
</reference>
<proteinExistence type="predicted"/>
<sequence>MEIINKQKFITNYQIEEIINLLGQEYRPRRIVVFESTLDIIKRRIKRCLHITEYEVKGMYELQNGQKVKLRILSDTLEIFLNYDKDTDNREEKQVNIIYDLVVELRRKYCLGENIKDRQQETIEISDVVNAYEELLNEPHGRLIYEFASNFMNQNADWLSVIMNWKEKWTFQ</sequence>
<comment type="caution">
    <text evidence="1">The sequence shown here is derived from an EMBL/GenBank/DDBJ whole genome shotgun (WGS) entry which is preliminary data.</text>
</comment>
<evidence type="ECO:0000313" key="2">
    <source>
        <dbReference type="Proteomes" id="UP001208567"/>
    </source>
</evidence>